<dbReference type="VEuPathDB" id="FungiDB:BCV72DRAFT_302926"/>
<proteinExistence type="predicted"/>
<dbReference type="AlphaFoldDB" id="A0A1X0RBB1"/>
<dbReference type="OrthoDB" id="2281765at2759"/>
<evidence type="ECO:0000256" key="1">
    <source>
        <dbReference type="SAM" id="MobiDB-lite"/>
    </source>
</evidence>
<accession>A0A1X0RBB1</accession>
<organism evidence="2">
    <name type="scientific">Rhizopus microsporus var. microsporus</name>
    <dbReference type="NCBI Taxonomy" id="86635"/>
    <lineage>
        <taxon>Eukaryota</taxon>
        <taxon>Fungi</taxon>
        <taxon>Fungi incertae sedis</taxon>
        <taxon>Mucoromycota</taxon>
        <taxon>Mucoromycotina</taxon>
        <taxon>Mucoromycetes</taxon>
        <taxon>Mucorales</taxon>
        <taxon>Mucorineae</taxon>
        <taxon>Rhizopodaceae</taxon>
        <taxon>Rhizopus</taxon>
    </lineage>
</organism>
<sequence length="209" mass="23725">MSEAIPDPSEYASIIPLSTIRAWRSLGHSYPHYPSTWSEAPLEWLKQCPQVSPAIELPAANLYAVTRPPESSWQRQPFQKRPSPPDSELPPPTKVARPTATKRLPSQAAAARTYSSPSAHQDFKYLYVPVQRRIPSVNYVADYDACIPIAATELRSQLNKFATTVRNGYDPLDPANLRDPVCPKWSHQDKVDYGLWHFRRSSDSRYSLY</sequence>
<dbReference type="Proteomes" id="UP000242414">
    <property type="component" value="Unassembled WGS sequence"/>
</dbReference>
<name>A0A1X0RBB1_RHIZD</name>
<evidence type="ECO:0000313" key="2">
    <source>
        <dbReference type="EMBL" id="ORE09340.1"/>
    </source>
</evidence>
<gene>
    <name evidence="2" type="ORF">BCV72DRAFT_302926</name>
</gene>
<reference evidence="2" key="1">
    <citation type="journal article" date="2016" name="Proc. Natl. Acad. Sci. U.S.A.">
        <title>Lipid metabolic changes in an early divergent fungus govern the establishment of a mutualistic symbiosis with endobacteria.</title>
        <authorList>
            <person name="Lastovetsky O.A."/>
            <person name="Gaspar M.L."/>
            <person name="Mondo S.J."/>
            <person name="LaButti K.M."/>
            <person name="Sandor L."/>
            <person name="Grigoriev I.V."/>
            <person name="Henry S.A."/>
            <person name="Pawlowska T.E."/>
        </authorList>
    </citation>
    <scope>NUCLEOTIDE SEQUENCE [LARGE SCALE GENOMIC DNA]</scope>
    <source>
        <strain evidence="2">ATCC 52814</strain>
    </source>
</reference>
<feature type="region of interest" description="Disordered" evidence="1">
    <location>
        <begin position="68"/>
        <end position="115"/>
    </location>
</feature>
<dbReference type="EMBL" id="KV921877">
    <property type="protein sequence ID" value="ORE09340.1"/>
    <property type="molecule type" value="Genomic_DNA"/>
</dbReference>
<feature type="compositionally biased region" description="Pro residues" evidence="1">
    <location>
        <begin position="82"/>
        <end position="93"/>
    </location>
</feature>
<protein>
    <submittedName>
        <fullName evidence="2">Uncharacterized protein</fullName>
    </submittedName>
</protein>